<protein>
    <submittedName>
        <fullName evidence="2">Uncharacterized protein</fullName>
    </submittedName>
</protein>
<feature type="signal peptide" evidence="1">
    <location>
        <begin position="1"/>
        <end position="30"/>
    </location>
</feature>
<sequence length="341" mass="34335">MNNRQRTSRSLLTAAVIAAGAGIIAQPAQAAPSAAAACTYKPTLLPVSQGVVSGHVFATAGTSTYAGRVDSGGSSVPSHAALWKNGVFTDLGTVPGAEDDVTINDVSTSGVVVGTGYHSTGSTGGWPTGEYYPFRSRDGRLEQLPVPAGAKNVVADAISPNGDIYGSGQDAANNRKLFLWPAAQPGTVVTPTNFPAGSSVIDVDADGTLAINAGSRSYLWKDGSLKTLPLPTGATNSQIASISNGRAVGSAAASGEPFGVLWDKNGLAAKLPNSYQAGAINSSGLIVGDSARPRGAALWQLTTAQGAAPGPNVYTVNDAGTLAGSYYKAGTLSMPAIWPCG</sequence>
<evidence type="ECO:0000313" key="3">
    <source>
        <dbReference type="Proteomes" id="UP000472335"/>
    </source>
</evidence>
<dbReference type="PROSITE" id="PS51318">
    <property type="entry name" value="TAT"/>
    <property type="match status" value="1"/>
</dbReference>
<evidence type="ECO:0000256" key="1">
    <source>
        <dbReference type="SAM" id="SignalP"/>
    </source>
</evidence>
<comment type="caution">
    <text evidence="2">The sequence shown here is derived from an EMBL/GenBank/DDBJ whole genome shotgun (WGS) entry which is preliminary data.</text>
</comment>
<dbReference type="SUPFAM" id="SSF82171">
    <property type="entry name" value="DPP6 N-terminal domain-like"/>
    <property type="match status" value="1"/>
</dbReference>
<proteinExistence type="predicted"/>
<keyword evidence="3" id="KW-1185">Reference proteome</keyword>
<keyword evidence="1" id="KW-0732">Signal</keyword>
<dbReference type="AlphaFoldDB" id="A0A6G4UWJ2"/>
<gene>
    <name evidence="2" type="ORF">G5C60_00120</name>
</gene>
<organism evidence="2 3">
    <name type="scientific">Streptomyces scabichelini</name>
    <dbReference type="NCBI Taxonomy" id="2711217"/>
    <lineage>
        <taxon>Bacteria</taxon>
        <taxon>Bacillati</taxon>
        <taxon>Actinomycetota</taxon>
        <taxon>Actinomycetes</taxon>
        <taxon>Kitasatosporales</taxon>
        <taxon>Streptomycetaceae</taxon>
        <taxon>Streptomyces</taxon>
    </lineage>
</organism>
<evidence type="ECO:0000313" key="2">
    <source>
        <dbReference type="EMBL" id="NGO06121.1"/>
    </source>
</evidence>
<feature type="chain" id="PRO_5026309474" evidence="1">
    <location>
        <begin position="31"/>
        <end position="341"/>
    </location>
</feature>
<reference evidence="2 3" key="1">
    <citation type="submission" date="2020-02" db="EMBL/GenBank/DDBJ databases">
        <title>Whole-genome analyses of novel actinobacteria.</title>
        <authorList>
            <person name="Sahin N."/>
            <person name="Gencbay T."/>
        </authorList>
    </citation>
    <scope>NUCLEOTIDE SEQUENCE [LARGE SCALE GENOMIC DNA]</scope>
    <source>
        <strain evidence="2 3">HC44</strain>
    </source>
</reference>
<dbReference type="Proteomes" id="UP000472335">
    <property type="component" value="Unassembled WGS sequence"/>
</dbReference>
<accession>A0A6G4UWJ2</accession>
<name>A0A6G4UWJ2_9ACTN</name>
<dbReference type="InterPro" id="IPR006311">
    <property type="entry name" value="TAT_signal"/>
</dbReference>
<dbReference type="RefSeq" id="WP_165254042.1">
    <property type="nucleotide sequence ID" value="NZ_JAAKZY010000001.1"/>
</dbReference>
<dbReference type="EMBL" id="JAAKZY010000001">
    <property type="protein sequence ID" value="NGO06121.1"/>
    <property type="molecule type" value="Genomic_DNA"/>
</dbReference>